<name>A0ACC0EZD4_9BASI</name>
<organism evidence="1 2">
    <name type="scientific">Puccinia striiformis f. sp. tritici</name>
    <dbReference type="NCBI Taxonomy" id="168172"/>
    <lineage>
        <taxon>Eukaryota</taxon>
        <taxon>Fungi</taxon>
        <taxon>Dikarya</taxon>
        <taxon>Basidiomycota</taxon>
        <taxon>Pucciniomycotina</taxon>
        <taxon>Pucciniomycetes</taxon>
        <taxon>Pucciniales</taxon>
        <taxon>Pucciniaceae</taxon>
        <taxon>Puccinia</taxon>
    </lineage>
</organism>
<protein>
    <submittedName>
        <fullName evidence="1">Uncharacterized protein</fullName>
    </submittedName>
</protein>
<gene>
    <name evidence="1" type="ORF">MJO28_000213</name>
</gene>
<dbReference type="Proteomes" id="UP001060170">
    <property type="component" value="Chromosome 1"/>
</dbReference>
<keyword evidence="2" id="KW-1185">Reference proteome</keyword>
<dbReference type="EMBL" id="CM045865">
    <property type="protein sequence ID" value="KAI7962119.1"/>
    <property type="molecule type" value="Genomic_DNA"/>
</dbReference>
<evidence type="ECO:0000313" key="2">
    <source>
        <dbReference type="Proteomes" id="UP001060170"/>
    </source>
</evidence>
<proteinExistence type="predicted"/>
<sequence>MVDINTTRAVSKKLKATTSQRGNPGSLHDSTEEENVLNTLIPGEKNPGQIPTDETGTSQTYCFA</sequence>
<reference evidence="2" key="1">
    <citation type="journal article" date="2018" name="BMC Genomics">
        <title>Genomic insights into host adaptation between the wheat stripe rust pathogen (Puccinia striiformis f. sp. tritici) and the barley stripe rust pathogen (Puccinia striiformis f. sp. hordei).</title>
        <authorList>
            <person name="Xia C."/>
            <person name="Wang M."/>
            <person name="Yin C."/>
            <person name="Cornejo O.E."/>
            <person name="Hulbert S.H."/>
            <person name="Chen X."/>
        </authorList>
    </citation>
    <scope>NUCLEOTIDE SEQUENCE [LARGE SCALE GENOMIC DNA]</scope>
    <source>
        <strain evidence="2">93-210</strain>
    </source>
</reference>
<reference evidence="2" key="2">
    <citation type="journal article" date="2018" name="Mol. Plant Microbe Interact.">
        <title>Genome sequence resources for the wheat stripe rust pathogen (Puccinia striiformis f. sp. tritici) and the barley stripe rust pathogen (Puccinia striiformis f. sp. hordei).</title>
        <authorList>
            <person name="Xia C."/>
            <person name="Wang M."/>
            <person name="Yin C."/>
            <person name="Cornejo O.E."/>
            <person name="Hulbert S.H."/>
            <person name="Chen X."/>
        </authorList>
    </citation>
    <scope>NUCLEOTIDE SEQUENCE [LARGE SCALE GENOMIC DNA]</scope>
    <source>
        <strain evidence="2">93-210</strain>
    </source>
</reference>
<reference evidence="1 2" key="3">
    <citation type="journal article" date="2022" name="Microbiol. Spectr.">
        <title>Folding features and dynamics of 3D genome architecture in plant fungal pathogens.</title>
        <authorList>
            <person name="Xia C."/>
        </authorList>
    </citation>
    <scope>NUCLEOTIDE SEQUENCE [LARGE SCALE GENOMIC DNA]</scope>
    <source>
        <strain evidence="1 2">93-210</strain>
    </source>
</reference>
<accession>A0ACC0EZD4</accession>
<comment type="caution">
    <text evidence="1">The sequence shown here is derived from an EMBL/GenBank/DDBJ whole genome shotgun (WGS) entry which is preliminary data.</text>
</comment>
<evidence type="ECO:0000313" key="1">
    <source>
        <dbReference type="EMBL" id="KAI7962119.1"/>
    </source>
</evidence>